<evidence type="ECO:0000313" key="2">
    <source>
        <dbReference type="Proteomes" id="UP000015105"/>
    </source>
</evidence>
<protein>
    <submittedName>
        <fullName evidence="1">Uncharacterized protein</fullName>
    </submittedName>
</protein>
<evidence type="ECO:0000313" key="1">
    <source>
        <dbReference type="EnsemblPlants" id="AET3Gv20578300.1"/>
    </source>
</evidence>
<dbReference type="AlphaFoldDB" id="A0A453F545"/>
<keyword evidence="2" id="KW-1185">Reference proteome</keyword>
<organism evidence="1 2">
    <name type="scientific">Aegilops tauschii subsp. strangulata</name>
    <name type="common">Goatgrass</name>
    <dbReference type="NCBI Taxonomy" id="200361"/>
    <lineage>
        <taxon>Eukaryota</taxon>
        <taxon>Viridiplantae</taxon>
        <taxon>Streptophyta</taxon>
        <taxon>Embryophyta</taxon>
        <taxon>Tracheophyta</taxon>
        <taxon>Spermatophyta</taxon>
        <taxon>Magnoliopsida</taxon>
        <taxon>Liliopsida</taxon>
        <taxon>Poales</taxon>
        <taxon>Poaceae</taxon>
        <taxon>BOP clade</taxon>
        <taxon>Pooideae</taxon>
        <taxon>Triticodae</taxon>
        <taxon>Triticeae</taxon>
        <taxon>Triticinae</taxon>
        <taxon>Aegilops</taxon>
    </lineage>
</organism>
<dbReference type="Proteomes" id="UP000015105">
    <property type="component" value="Chromosome 3D"/>
</dbReference>
<proteinExistence type="predicted"/>
<reference evidence="1" key="3">
    <citation type="journal article" date="2017" name="Nature">
        <title>Genome sequence of the progenitor of the wheat D genome Aegilops tauschii.</title>
        <authorList>
            <person name="Luo M.C."/>
            <person name="Gu Y.Q."/>
            <person name="Puiu D."/>
            <person name="Wang H."/>
            <person name="Twardziok S.O."/>
            <person name="Deal K.R."/>
            <person name="Huo N."/>
            <person name="Zhu T."/>
            <person name="Wang L."/>
            <person name="Wang Y."/>
            <person name="McGuire P.E."/>
            <person name="Liu S."/>
            <person name="Long H."/>
            <person name="Ramasamy R.K."/>
            <person name="Rodriguez J.C."/>
            <person name="Van S.L."/>
            <person name="Yuan L."/>
            <person name="Wang Z."/>
            <person name="Xia Z."/>
            <person name="Xiao L."/>
            <person name="Anderson O.D."/>
            <person name="Ouyang S."/>
            <person name="Liang Y."/>
            <person name="Zimin A.V."/>
            <person name="Pertea G."/>
            <person name="Qi P."/>
            <person name="Bennetzen J.L."/>
            <person name="Dai X."/>
            <person name="Dawson M.W."/>
            <person name="Muller H.G."/>
            <person name="Kugler K."/>
            <person name="Rivarola-Duarte L."/>
            <person name="Spannagl M."/>
            <person name="Mayer K.F.X."/>
            <person name="Lu F.H."/>
            <person name="Bevan M.W."/>
            <person name="Leroy P."/>
            <person name="Li P."/>
            <person name="You F.M."/>
            <person name="Sun Q."/>
            <person name="Liu Z."/>
            <person name="Lyons E."/>
            <person name="Wicker T."/>
            <person name="Salzberg S.L."/>
            <person name="Devos K.M."/>
            <person name="Dvorak J."/>
        </authorList>
    </citation>
    <scope>NUCLEOTIDE SEQUENCE [LARGE SCALE GENOMIC DNA]</scope>
    <source>
        <strain evidence="1">cv. AL8/78</strain>
    </source>
</reference>
<name>A0A453F545_AEGTS</name>
<dbReference type="Gramene" id="AET3Gv20578300.1">
    <property type="protein sequence ID" value="AET3Gv20578300.1"/>
    <property type="gene ID" value="AET3Gv20578300"/>
</dbReference>
<reference evidence="1" key="4">
    <citation type="submission" date="2019-03" db="UniProtKB">
        <authorList>
            <consortium name="EnsemblPlants"/>
        </authorList>
    </citation>
    <scope>IDENTIFICATION</scope>
</reference>
<sequence length="129" mass="14426">MSLCSPLICSRSFCFKTTLVVGRYPSPSLVDGGGCPDRQIRCFPGRQRTRSPPPWWPQAPRPVSCTFLDPEANLVEVESMVMLPRFLLPGAPRSNNSSLEARRWFLISSPPSPCRLGSKHMKTHEQDAL</sequence>
<accession>A0A453F545</accession>
<reference evidence="1" key="5">
    <citation type="journal article" date="2021" name="G3 (Bethesda)">
        <title>Aegilops tauschii genome assembly Aet v5.0 features greater sequence contiguity and improved annotation.</title>
        <authorList>
            <person name="Wang L."/>
            <person name="Zhu T."/>
            <person name="Rodriguez J.C."/>
            <person name="Deal K.R."/>
            <person name="Dubcovsky J."/>
            <person name="McGuire P.E."/>
            <person name="Lux T."/>
            <person name="Spannagl M."/>
            <person name="Mayer K.F.X."/>
            <person name="Baldrich P."/>
            <person name="Meyers B.C."/>
            <person name="Huo N."/>
            <person name="Gu Y.Q."/>
            <person name="Zhou H."/>
            <person name="Devos K.M."/>
            <person name="Bennetzen J.L."/>
            <person name="Unver T."/>
            <person name="Budak H."/>
            <person name="Gulick P.J."/>
            <person name="Galiba G."/>
            <person name="Kalapos B."/>
            <person name="Nelson D.R."/>
            <person name="Li P."/>
            <person name="You F.M."/>
            <person name="Luo M.C."/>
            <person name="Dvorak J."/>
        </authorList>
    </citation>
    <scope>NUCLEOTIDE SEQUENCE [LARGE SCALE GENOMIC DNA]</scope>
    <source>
        <strain evidence="1">cv. AL8/78</strain>
    </source>
</reference>
<dbReference type="EnsemblPlants" id="AET3Gv20578300.1">
    <property type="protein sequence ID" value="AET3Gv20578300.1"/>
    <property type="gene ID" value="AET3Gv20578300"/>
</dbReference>
<reference evidence="2" key="1">
    <citation type="journal article" date="2014" name="Science">
        <title>Ancient hybridizations among the ancestral genomes of bread wheat.</title>
        <authorList>
            <consortium name="International Wheat Genome Sequencing Consortium,"/>
            <person name="Marcussen T."/>
            <person name="Sandve S.R."/>
            <person name="Heier L."/>
            <person name="Spannagl M."/>
            <person name="Pfeifer M."/>
            <person name="Jakobsen K.S."/>
            <person name="Wulff B.B."/>
            <person name="Steuernagel B."/>
            <person name="Mayer K.F."/>
            <person name="Olsen O.A."/>
        </authorList>
    </citation>
    <scope>NUCLEOTIDE SEQUENCE [LARGE SCALE GENOMIC DNA]</scope>
    <source>
        <strain evidence="2">cv. AL8/78</strain>
    </source>
</reference>
<reference evidence="2" key="2">
    <citation type="journal article" date="2017" name="Nat. Plants">
        <title>The Aegilops tauschii genome reveals multiple impacts of transposons.</title>
        <authorList>
            <person name="Zhao G."/>
            <person name="Zou C."/>
            <person name="Li K."/>
            <person name="Wang K."/>
            <person name="Li T."/>
            <person name="Gao L."/>
            <person name="Zhang X."/>
            <person name="Wang H."/>
            <person name="Yang Z."/>
            <person name="Liu X."/>
            <person name="Jiang W."/>
            <person name="Mao L."/>
            <person name="Kong X."/>
            <person name="Jiao Y."/>
            <person name="Jia J."/>
        </authorList>
    </citation>
    <scope>NUCLEOTIDE SEQUENCE [LARGE SCALE GENOMIC DNA]</scope>
    <source>
        <strain evidence="2">cv. AL8/78</strain>
    </source>
</reference>